<dbReference type="Pfam" id="PF00560">
    <property type="entry name" value="LRR_1"/>
    <property type="match status" value="1"/>
</dbReference>
<dbReference type="AlphaFoldDB" id="A0A7R9A4I1"/>
<keyword evidence="4" id="KW-1133">Transmembrane helix</keyword>
<dbReference type="InterPro" id="IPR001611">
    <property type="entry name" value="Leu-rich_rpt"/>
</dbReference>
<keyword evidence="2" id="KW-0677">Repeat</keyword>
<keyword evidence="6" id="KW-1185">Reference proteome</keyword>
<evidence type="ECO:0000256" key="2">
    <source>
        <dbReference type="ARBA" id="ARBA00022737"/>
    </source>
</evidence>
<dbReference type="InterPro" id="IPR032675">
    <property type="entry name" value="LRR_dom_sf"/>
</dbReference>
<dbReference type="Proteomes" id="UP000677054">
    <property type="component" value="Unassembled WGS sequence"/>
</dbReference>
<dbReference type="EMBL" id="LR899868">
    <property type="protein sequence ID" value="CAD7243004.1"/>
    <property type="molecule type" value="Genomic_DNA"/>
</dbReference>
<gene>
    <name evidence="5" type="ORF">DSTB1V02_LOCUS2942</name>
</gene>
<dbReference type="SUPFAM" id="SSF52058">
    <property type="entry name" value="L domain-like"/>
    <property type="match status" value="1"/>
</dbReference>
<dbReference type="GO" id="GO:0005737">
    <property type="term" value="C:cytoplasm"/>
    <property type="evidence" value="ECO:0007669"/>
    <property type="project" value="TreeGrafter"/>
</dbReference>
<dbReference type="PANTHER" id="PTHR48051:SF54">
    <property type="entry name" value="LEUCINE-RICH REPEAT-CONTAINING PROTEIN"/>
    <property type="match status" value="1"/>
</dbReference>
<name>A0A7R9A4I1_9CRUS</name>
<evidence type="ECO:0000313" key="5">
    <source>
        <dbReference type="EMBL" id="CAD7243004.1"/>
    </source>
</evidence>
<reference evidence="5" key="1">
    <citation type="submission" date="2020-11" db="EMBL/GenBank/DDBJ databases">
        <authorList>
            <person name="Tran Van P."/>
        </authorList>
    </citation>
    <scope>NUCLEOTIDE SEQUENCE</scope>
</reference>
<protein>
    <recommendedName>
        <fullName evidence="7">Leucine-rich repeat-containing protein 59</fullName>
    </recommendedName>
</protein>
<dbReference type="PANTHER" id="PTHR48051">
    <property type="match status" value="1"/>
</dbReference>
<feature type="compositionally biased region" description="Basic and acidic residues" evidence="3">
    <location>
        <begin position="174"/>
        <end position="185"/>
    </location>
</feature>
<dbReference type="EMBL" id="CAJPEV010000351">
    <property type="protein sequence ID" value="CAG0884324.1"/>
    <property type="molecule type" value="Genomic_DNA"/>
</dbReference>
<evidence type="ECO:0008006" key="7">
    <source>
        <dbReference type="Google" id="ProtNLM"/>
    </source>
</evidence>
<dbReference type="InterPro" id="IPR003591">
    <property type="entry name" value="Leu-rich_rpt_typical-subtyp"/>
</dbReference>
<evidence type="ECO:0000256" key="1">
    <source>
        <dbReference type="ARBA" id="ARBA00022614"/>
    </source>
</evidence>
<dbReference type="PROSITE" id="PS51450">
    <property type="entry name" value="LRR"/>
    <property type="match status" value="2"/>
</dbReference>
<dbReference type="SMART" id="SM00369">
    <property type="entry name" value="LRR_TYP"/>
    <property type="match status" value="4"/>
</dbReference>
<dbReference type="Gene3D" id="3.80.10.10">
    <property type="entry name" value="Ribonuclease Inhibitor"/>
    <property type="match status" value="1"/>
</dbReference>
<feature type="compositionally biased region" description="Basic residues" evidence="3">
    <location>
        <begin position="186"/>
        <end position="195"/>
    </location>
</feature>
<evidence type="ECO:0000256" key="4">
    <source>
        <dbReference type="SAM" id="Phobius"/>
    </source>
</evidence>
<dbReference type="Pfam" id="PF13855">
    <property type="entry name" value="LRR_8"/>
    <property type="match status" value="1"/>
</dbReference>
<keyword evidence="4" id="KW-0812">Transmembrane</keyword>
<sequence length="379" mass="44632">MPPKLNVEELRKKVEDDSLDLSLLQLEEIPVKEIAQLKKVTKIDLSNNNISSLPPSLCSSWSHIVRLDLSKNKLEELPTNIGHLKNLQVLDLYCNKIQDLPVSFCHLRKLKWLDLKNNPLRPHLLQVAGDCLDEKACQHCAHDIVAYMQKINSERERDRQLKLRHEREEAAARQAEKQALEEAERKKRKEQKMQAKARRKAELESLLQEEKMLQQQQEMNHGELPQKDVSYKPPEVTKRPRRNICIRFFMWLIFTAIKLALFTGFIYAGFLLYYMDGDYSQEGLFKGHLHLKQNTTKLVRYLRHTWHTIDWNEVWDRAQKQARLAAVTLGQWSSIAWTHAKRYSSILQERAAEAFDRLWILLTQLKENIVHKWMKESSS</sequence>
<feature type="region of interest" description="Disordered" evidence="3">
    <location>
        <begin position="174"/>
        <end position="195"/>
    </location>
</feature>
<organism evidence="5">
    <name type="scientific">Darwinula stevensoni</name>
    <dbReference type="NCBI Taxonomy" id="69355"/>
    <lineage>
        <taxon>Eukaryota</taxon>
        <taxon>Metazoa</taxon>
        <taxon>Ecdysozoa</taxon>
        <taxon>Arthropoda</taxon>
        <taxon>Crustacea</taxon>
        <taxon>Oligostraca</taxon>
        <taxon>Ostracoda</taxon>
        <taxon>Podocopa</taxon>
        <taxon>Podocopida</taxon>
        <taxon>Darwinulocopina</taxon>
        <taxon>Darwinuloidea</taxon>
        <taxon>Darwinulidae</taxon>
        <taxon>Darwinula</taxon>
    </lineage>
</organism>
<dbReference type="OrthoDB" id="1394818at2759"/>
<keyword evidence="4" id="KW-0472">Membrane</keyword>
<proteinExistence type="predicted"/>
<feature type="transmembrane region" description="Helical" evidence="4">
    <location>
        <begin position="248"/>
        <end position="275"/>
    </location>
</feature>
<evidence type="ECO:0000313" key="6">
    <source>
        <dbReference type="Proteomes" id="UP000677054"/>
    </source>
</evidence>
<accession>A0A7R9A4I1</accession>
<evidence type="ECO:0000256" key="3">
    <source>
        <dbReference type="SAM" id="MobiDB-lite"/>
    </source>
</evidence>
<dbReference type="InterPro" id="IPR050216">
    <property type="entry name" value="LRR_domain-containing"/>
</dbReference>
<keyword evidence="1" id="KW-0433">Leucine-rich repeat</keyword>